<gene>
    <name evidence="2" type="ORF">ABEB36_015867</name>
</gene>
<dbReference type="EMBL" id="JBDJPC010000098">
    <property type="protein sequence ID" value="KAL1487462.1"/>
    <property type="molecule type" value="Genomic_DNA"/>
</dbReference>
<feature type="region of interest" description="Disordered" evidence="1">
    <location>
        <begin position="118"/>
        <end position="164"/>
    </location>
</feature>
<keyword evidence="3" id="KW-1185">Reference proteome</keyword>
<protein>
    <submittedName>
        <fullName evidence="2">Uncharacterized protein</fullName>
    </submittedName>
</protein>
<sequence length="180" mass="20006">MKFAIVDIQGYVINNEFTVKELAIYDGKDLKSYLFKPTVQYSDLYTSDRKTANYLYHNIHGIPYNAGVVDYSEINDILENDLSSVDTVFVKGQAKADFLASAFMGWVHIVNLEKDTTNQVPNLEPTTENHDSSSSSDQESSEDDEESSDDSSSSSSSSSSISPTKNIAHFHSVGIWVKIN</sequence>
<evidence type="ECO:0000313" key="3">
    <source>
        <dbReference type="Proteomes" id="UP001566132"/>
    </source>
</evidence>
<evidence type="ECO:0000313" key="2">
    <source>
        <dbReference type="EMBL" id="KAL1487462.1"/>
    </source>
</evidence>
<organism evidence="2 3">
    <name type="scientific">Hypothenemus hampei</name>
    <name type="common">Coffee berry borer</name>
    <dbReference type="NCBI Taxonomy" id="57062"/>
    <lineage>
        <taxon>Eukaryota</taxon>
        <taxon>Metazoa</taxon>
        <taxon>Ecdysozoa</taxon>
        <taxon>Arthropoda</taxon>
        <taxon>Hexapoda</taxon>
        <taxon>Insecta</taxon>
        <taxon>Pterygota</taxon>
        <taxon>Neoptera</taxon>
        <taxon>Endopterygota</taxon>
        <taxon>Coleoptera</taxon>
        <taxon>Polyphaga</taxon>
        <taxon>Cucujiformia</taxon>
        <taxon>Curculionidae</taxon>
        <taxon>Scolytinae</taxon>
        <taxon>Hypothenemus</taxon>
    </lineage>
</organism>
<feature type="compositionally biased region" description="Low complexity" evidence="1">
    <location>
        <begin position="150"/>
        <end position="162"/>
    </location>
</feature>
<comment type="caution">
    <text evidence="2">The sequence shown here is derived from an EMBL/GenBank/DDBJ whole genome shotgun (WGS) entry which is preliminary data.</text>
</comment>
<feature type="compositionally biased region" description="Acidic residues" evidence="1">
    <location>
        <begin position="139"/>
        <end position="149"/>
    </location>
</feature>
<dbReference type="AlphaFoldDB" id="A0ABD1DYI3"/>
<proteinExistence type="predicted"/>
<accession>A0ABD1DYI3</accession>
<name>A0ABD1DYI3_HYPHA</name>
<dbReference type="Proteomes" id="UP001566132">
    <property type="component" value="Unassembled WGS sequence"/>
</dbReference>
<reference evidence="2 3" key="1">
    <citation type="submission" date="2024-05" db="EMBL/GenBank/DDBJ databases">
        <title>Genetic variation in Jamaican populations of the coffee berry borer (Hypothenemus hampei).</title>
        <authorList>
            <person name="Errbii M."/>
            <person name="Myrie A."/>
        </authorList>
    </citation>
    <scope>NUCLEOTIDE SEQUENCE [LARGE SCALE GENOMIC DNA]</scope>
    <source>
        <strain evidence="2">JA-Hopewell-2020-01-JO</strain>
        <tissue evidence="2">Whole body</tissue>
    </source>
</reference>
<evidence type="ECO:0000256" key="1">
    <source>
        <dbReference type="SAM" id="MobiDB-lite"/>
    </source>
</evidence>